<evidence type="ECO:0000313" key="2">
    <source>
        <dbReference type="EMBL" id="KAK9728285.1"/>
    </source>
</evidence>
<accession>A0AAW1L4F2</accession>
<keyword evidence="3" id="KW-1185">Reference proteome</keyword>
<dbReference type="AlphaFoldDB" id="A0AAW1L4F2"/>
<gene>
    <name evidence="2" type="ORF">QE152_g18095</name>
</gene>
<feature type="region of interest" description="Disordered" evidence="1">
    <location>
        <begin position="49"/>
        <end position="117"/>
    </location>
</feature>
<sequence length="164" mass="18790">MDTQVTENVTQVFIAELQRTRQQLTDKPTRKRTKKVNVAPGKAITVADLQNNLNAAEPSTSVRTETSHCKKKQDTTAPRKRRRRNSETSDEEELSEGGKLYPGLVMSNDEKHEETEISAMKKRGKFWTWPNPPDVVWYRKNQIKGPLNPPQKIGDNLYQTNLKS</sequence>
<feature type="region of interest" description="Disordered" evidence="1">
    <location>
        <begin position="144"/>
        <end position="164"/>
    </location>
</feature>
<proteinExistence type="predicted"/>
<feature type="compositionally biased region" description="Polar residues" evidence="1">
    <location>
        <begin position="49"/>
        <end position="64"/>
    </location>
</feature>
<dbReference type="EMBL" id="JASPKY010000171">
    <property type="protein sequence ID" value="KAK9728285.1"/>
    <property type="molecule type" value="Genomic_DNA"/>
</dbReference>
<organism evidence="2 3">
    <name type="scientific">Popillia japonica</name>
    <name type="common">Japanese beetle</name>
    <dbReference type="NCBI Taxonomy" id="7064"/>
    <lineage>
        <taxon>Eukaryota</taxon>
        <taxon>Metazoa</taxon>
        <taxon>Ecdysozoa</taxon>
        <taxon>Arthropoda</taxon>
        <taxon>Hexapoda</taxon>
        <taxon>Insecta</taxon>
        <taxon>Pterygota</taxon>
        <taxon>Neoptera</taxon>
        <taxon>Endopterygota</taxon>
        <taxon>Coleoptera</taxon>
        <taxon>Polyphaga</taxon>
        <taxon>Scarabaeiformia</taxon>
        <taxon>Scarabaeidae</taxon>
        <taxon>Rutelinae</taxon>
        <taxon>Popillia</taxon>
    </lineage>
</organism>
<protein>
    <submittedName>
        <fullName evidence="2">Uncharacterized protein</fullName>
    </submittedName>
</protein>
<comment type="caution">
    <text evidence="2">The sequence shown here is derived from an EMBL/GenBank/DDBJ whole genome shotgun (WGS) entry which is preliminary data.</text>
</comment>
<dbReference type="Proteomes" id="UP001458880">
    <property type="component" value="Unassembled WGS sequence"/>
</dbReference>
<evidence type="ECO:0000313" key="3">
    <source>
        <dbReference type="Proteomes" id="UP001458880"/>
    </source>
</evidence>
<evidence type="ECO:0000256" key="1">
    <source>
        <dbReference type="SAM" id="MobiDB-lite"/>
    </source>
</evidence>
<reference evidence="2 3" key="1">
    <citation type="journal article" date="2024" name="BMC Genomics">
        <title>De novo assembly and annotation of Popillia japonica's genome with initial clues to its potential as an invasive pest.</title>
        <authorList>
            <person name="Cucini C."/>
            <person name="Boschi S."/>
            <person name="Funari R."/>
            <person name="Cardaioli E."/>
            <person name="Iannotti N."/>
            <person name="Marturano G."/>
            <person name="Paoli F."/>
            <person name="Bruttini M."/>
            <person name="Carapelli A."/>
            <person name="Frati F."/>
            <person name="Nardi F."/>
        </authorList>
    </citation>
    <scope>NUCLEOTIDE SEQUENCE [LARGE SCALE GENOMIC DNA]</scope>
    <source>
        <strain evidence="2">DMR45628</strain>
    </source>
</reference>
<feature type="compositionally biased region" description="Basic and acidic residues" evidence="1">
    <location>
        <begin position="65"/>
        <end position="74"/>
    </location>
</feature>
<name>A0AAW1L4F2_POPJA</name>